<dbReference type="Proteomes" id="UP001420932">
    <property type="component" value="Unassembled WGS sequence"/>
</dbReference>
<dbReference type="InterPro" id="IPR036047">
    <property type="entry name" value="F-box-like_dom_sf"/>
</dbReference>
<evidence type="ECO:0000259" key="2">
    <source>
        <dbReference type="Pfam" id="PF08268"/>
    </source>
</evidence>
<feature type="domain" description="F-box associated beta-propeller type 3" evidence="2">
    <location>
        <begin position="76"/>
        <end position="275"/>
    </location>
</feature>
<proteinExistence type="predicted"/>
<feature type="domain" description="F-box" evidence="1">
    <location>
        <begin position="15"/>
        <end position="45"/>
    </location>
</feature>
<name>A0AAP0HUM4_9MAGN</name>
<dbReference type="NCBIfam" id="TIGR01640">
    <property type="entry name" value="F_box_assoc_1"/>
    <property type="match status" value="1"/>
</dbReference>
<dbReference type="PANTHER" id="PTHR31672:SF13">
    <property type="entry name" value="F-BOX PROTEIN CPR30-LIKE"/>
    <property type="match status" value="1"/>
</dbReference>
<dbReference type="InterPro" id="IPR050796">
    <property type="entry name" value="SCF_F-box_component"/>
</dbReference>
<protein>
    <recommendedName>
        <fullName evidence="5">F-box domain-containing protein</fullName>
    </recommendedName>
</protein>
<dbReference type="SUPFAM" id="SSF81383">
    <property type="entry name" value="F-box domain"/>
    <property type="match status" value="1"/>
</dbReference>
<evidence type="ECO:0000313" key="3">
    <source>
        <dbReference type="EMBL" id="KAK9098114.1"/>
    </source>
</evidence>
<comment type="caution">
    <text evidence="3">The sequence shown here is derived from an EMBL/GenBank/DDBJ whole genome shotgun (WGS) entry which is preliminary data.</text>
</comment>
<organism evidence="3 4">
    <name type="scientific">Stephania yunnanensis</name>
    <dbReference type="NCBI Taxonomy" id="152371"/>
    <lineage>
        <taxon>Eukaryota</taxon>
        <taxon>Viridiplantae</taxon>
        <taxon>Streptophyta</taxon>
        <taxon>Embryophyta</taxon>
        <taxon>Tracheophyta</taxon>
        <taxon>Spermatophyta</taxon>
        <taxon>Magnoliopsida</taxon>
        <taxon>Ranunculales</taxon>
        <taxon>Menispermaceae</taxon>
        <taxon>Menispermoideae</taxon>
        <taxon>Cissampelideae</taxon>
        <taxon>Stephania</taxon>
    </lineage>
</organism>
<sequence length="443" mass="50981">MQQGSLPDHVIFYGIFTKLPTKSLSRFKCINKAWCDWITSPQFKKLHLLNQNSSSTLTEDDFIVLISKYSSDNRLFSLPNMEWNDDNCSRLKYGLLEMDCAFKSPDTLPYVAGSCNGLLLVNINDGGVDKSECPNFYIWNPCRKDDYISLPRPSCLSSGGYSWVCLDAVGFFYDSVLDDYKVIIIVSSFIDDLDRYANEGIIYTTRTNTWRKVRSRVPQDMTICGTGYFTNGAVHWPAHRARRSLHLRELRDKIMVISFSIGSEEWREIPLTMDFEGDYELAPMFSITSRGKLYIHYTYYHYRGNSSVVDFHTKVHELMINKGQQNSCSSSSSSSSSDNWGEVWSLQSGDSMVKKVDFLVDNMVLVTWGFDDNDDNREFGLYNFIQGTRFSNAFDEVLKTKPFSDLNWFEAVRYCRSLVSPRQLIMTHLLDKKQNSSMTQFAS</sequence>
<dbReference type="Pfam" id="PF08268">
    <property type="entry name" value="FBA_3"/>
    <property type="match status" value="1"/>
</dbReference>
<reference evidence="3 4" key="1">
    <citation type="submission" date="2024-01" db="EMBL/GenBank/DDBJ databases">
        <title>Genome assemblies of Stephania.</title>
        <authorList>
            <person name="Yang L."/>
        </authorList>
    </citation>
    <scope>NUCLEOTIDE SEQUENCE [LARGE SCALE GENOMIC DNA]</scope>
    <source>
        <strain evidence="3">YNDBR</strain>
        <tissue evidence="3">Leaf</tissue>
    </source>
</reference>
<dbReference type="AlphaFoldDB" id="A0AAP0HUM4"/>
<dbReference type="EMBL" id="JBBNAF010000011">
    <property type="protein sequence ID" value="KAK9098114.1"/>
    <property type="molecule type" value="Genomic_DNA"/>
</dbReference>
<dbReference type="InterPro" id="IPR001810">
    <property type="entry name" value="F-box_dom"/>
</dbReference>
<dbReference type="Pfam" id="PF00646">
    <property type="entry name" value="F-box"/>
    <property type="match status" value="1"/>
</dbReference>
<evidence type="ECO:0000259" key="1">
    <source>
        <dbReference type="Pfam" id="PF00646"/>
    </source>
</evidence>
<dbReference type="InterPro" id="IPR017451">
    <property type="entry name" value="F-box-assoc_interact_dom"/>
</dbReference>
<evidence type="ECO:0000313" key="4">
    <source>
        <dbReference type="Proteomes" id="UP001420932"/>
    </source>
</evidence>
<dbReference type="PANTHER" id="PTHR31672">
    <property type="entry name" value="BNACNNG10540D PROTEIN"/>
    <property type="match status" value="1"/>
</dbReference>
<keyword evidence="4" id="KW-1185">Reference proteome</keyword>
<evidence type="ECO:0008006" key="5">
    <source>
        <dbReference type="Google" id="ProtNLM"/>
    </source>
</evidence>
<dbReference type="InterPro" id="IPR013187">
    <property type="entry name" value="F-box-assoc_dom_typ3"/>
</dbReference>
<accession>A0AAP0HUM4</accession>
<gene>
    <name evidence="3" type="ORF">Syun_025159</name>
</gene>